<evidence type="ECO:0000313" key="2">
    <source>
        <dbReference type="Proteomes" id="UP000838756"/>
    </source>
</evidence>
<protein>
    <submittedName>
        <fullName evidence="1">Jg5249 protein</fullName>
    </submittedName>
</protein>
<gene>
    <name evidence="1" type="primary">jg5249</name>
    <name evidence="1" type="ORF">PAEG_LOCUS7393</name>
</gene>
<dbReference type="AlphaFoldDB" id="A0A8S4R2M7"/>
<name>A0A8S4R2M7_9NEOP</name>
<dbReference type="Proteomes" id="UP000838756">
    <property type="component" value="Unassembled WGS sequence"/>
</dbReference>
<reference evidence="1" key="1">
    <citation type="submission" date="2022-03" db="EMBL/GenBank/DDBJ databases">
        <authorList>
            <person name="Lindestad O."/>
        </authorList>
    </citation>
    <scope>NUCLEOTIDE SEQUENCE</scope>
</reference>
<feature type="non-terminal residue" evidence="1">
    <location>
        <position position="45"/>
    </location>
</feature>
<accession>A0A8S4R2M7</accession>
<sequence length="45" mass="5061">SAYSDQFKNSAVNKKMMAKILGFCVTLVVFAVISEARPYYELRNG</sequence>
<evidence type="ECO:0000313" key="1">
    <source>
        <dbReference type="EMBL" id="CAH2226698.1"/>
    </source>
</evidence>
<keyword evidence="2" id="KW-1185">Reference proteome</keyword>
<organism evidence="1 2">
    <name type="scientific">Pararge aegeria aegeria</name>
    <dbReference type="NCBI Taxonomy" id="348720"/>
    <lineage>
        <taxon>Eukaryota</taxon>
        <taxon>Metazoa</taxon>
        <taxon>Ecdysozoa</taxon>
        <taxon>Arthropoda</taxon>
        <taxon>Hexapoda</taxon>
        <taxon>Insecta</taxon>
        <taxon>Pterygota</taxon>
        <taxon>Neoptera</taxon>
        <taxon>Endopterygota</taxon>
        <taxon>Lepidoptera</taxon>
        <taxon>Glossata</taxon>
        <taxon>Ditrysia</taxon>
        <taxon>Papilionoidea</taxon>
        <taxon>Nymphalidae</taxon>
        <taxon>Satyrinae</taxon>
        <taxon>Satyrini</taxon>
        <taxon>Parargina</taxon>
        <taxon>Pararge</taxon>
    </lineage>
</organism>
<proteinExistence type="predicted"/>
<comment type="caution">
    <text evidence="1">The sequence shown here is derived from an EMBL/GenBank/DDBJ whole genome shotgun (WGS) entry which is preliminary data.</text>
</comment>
<dbReference type="EMBL" id="CAKXAJ010021846">
    <property type="protein sequence ID" value="CAH2226698.1"/>
    <property type="molecule type" value="Genomic_DNA"/>
</dbReference>